<reference evidence="2 3" key="1">
    <citation type="submission" date="2019-12" db="EMBL/GenBank/DDBJ databases">
        <title>Complete genome sequence of Mycolicibacterium xenopi str. JCM15661T.</title>
        <authorList>
            <person name="Yoshida M."/>
            <person name="Fukano H."/>
            <person name="Asakura T."/>
            <person name="Hoshino Y."/>
        </authorList>
    </citation>
    <scope>NUCLEOTIDE SEQUENCE [LARGE SCALE GENOMIC DNA]</scope>
    <source>
        <strain evidence="2 3">JCM 15661T</strain>
    </source>
</reference>
<feature type="transmembrane region" description="Helical" evidence="1">
    <location>
        <begin position="88"/>
        <end position="109"/>
    </location>
</feature>
<keyword evidence="1" id="KW-0472">Membrane</keyword>
<evidence type="ECO:0008006" key="4">
    <source>
        <dbReference type="Google" id="ProtNLM"/>
    </source>
</evidence>
<dbReference type="AlphaFoldDB" id="A0AAD1H2X4"/>
<evidence type="ECO:0000313" key="2">
    <source>
        <dbReference type="EMBL" id="BBU23205.1"/>
    </source>
</evidence>
<organism evidence="2 3">
    <name type="scientific">Mycobacterium xenopi</name>
    <dbReference type="NCBI Taxonomy" id="1789"/>
    <lineage>
        <taxon>Bacteria</taxon>
        <taxon>Bacillati</taxon>
        <taxon>Actinomycetota</taxon>
        <taxon>Actinomycetes</taxon>
        <taxon>Mycobacteriales</taxon>
        <taxon>Mycobacteriaceae</taxon>
        <taxon>Mycobacterium</taxon>
    </lineage>
</organism>
<protein>
    <recommendedName>
        <fullName evidence="4">Secreted protein</fullName>
    </recommendedName>
</protein>
<feature type="transmembrane region" description="Helical" evidence="1">
    <location>
        <begin position="62"/>
        <end position="81"/>
    </location>
</feature>
<name>A0AAD1H2X4_MYCXE</name>
<keyword evidence="1" id="KW-1133">Transmembrane helix</keyword>
<dbReference type="KEGG" id="mxe:MYXE_29950"/>
<sequence>MRRSRSGVDGYDGLHMPRSRGAITGLLLVLLGAWGALIPFVGPYLDFAYTPNQPWTWTAARGWLEVFPGVTTLVGGLLLIGSGNRATAMFGGWLASFAGAWFVVGGALASTCTSATSAIRWRRPTASGHFSRLLTSPGWER</sequence>
<evidence type="ECO:0000256" key="1">
    <source>
        <dbReference type="SAM" id="Phobius"/>
    </source>
</evidence>
<keyword evidence="1" id="KW-0812">Transmembrane</keyword>
<accession>A0AAD1H2X4</accession>
<dbReference type="EMBL" id="AP022314">
    <property type="protein sequence ID" value="BBU23205.1"/>
    <property type="molecule type" value="Genomic_DNA"/>
</dbReference>
<dbReference type="Proteomes" id="UP000464624">
    <property type="component" value="Chromosome"/>
</dbReference>
<proteinExistence type="predicted"/>
<evidence type="ECO:0000313" key="3">
    <source>
        <dbReference type="Proteomes" id="UP000464624"/>
    </source>
</evidence>
<feature type="transmembrane region" description="Helical" evidence="1">
    <location>
        <begin position="21"/>
        <end position="42"/>
    </location>
</feature>
<gene>
    <name evidence="2" type="ORF">MYXE_29950</name>
</gene>